<dbReference type="InterPro" id="IPR035892">
    <property type="entry name" value="C2_domain_sf"/>
</dbReference>
<evidence type="ECO:0000256" key="1">
    <source>
        <dbReference type="ARBA" id="ARBA00022692"/>
    </source>
</evidence>
<evidence type="ECO:0000256" key="2">
    <source>
        <dbReference type="ARBA" id="ARBA00022989"/>
    </source>
</evidence>
<reference evidence="4" key="1">
    <citation type="journal article" date="2020" name="Stud. Mycol.">
        <title>101 Dothideomycetes genomes: a test case for predicting lifestyles and emergence of pathogens.</title>
        <authorList>
            <person name="Haridas S."/>
            <person name="Albert R."/>
            <person name="Binder M."/>
            <person name="Bloem J."/>
            <person name="Labutti K."/>
            <person name="Salamov A."/>
            <person name="Andreopoulos B."/>
            <person name="Baker S."/>
            <person name="Barry K."/>
            <person name="Bills G."/>
            <person name="Bluhm B."/>
            <person name="Cannon C."/>
            <person name="Castanera R."/>
            <person name="Culley D."/>
            <person name="Daum C."/>
            <person name="Ezra D."/>
            <person name="Gonzalez J."/>
            <person name="Henrissat B."/>
            <person name="Kuo A."/>
            <person name="Liang C."/>
            <person name="Lipzen A."/>
            <person name="Lutzoni F."/>
            <person name="Magnuson J."/>
            <person name="Mondo S."/>
            <person name="Nolan M."/>
            <person name="Ohm R."/>
            <person name="Pangilinan J."/>
            <person name="Park H.-J."/>
            <person name="Ramirez L."/>
            <person name="Alfaro M."/>
            <person name="Sun H."/>
            <person name="Tritt A."/>
            <person name="Yoshinaga Y."/>
            <person name="Zwiers L.-H."/>
            <person name="Turgeon B."/>
            <person name="Goodwin S."/>
            <person name="Spatafora J."/>
            <person name="Crous P."/>
            <person name="Grigoriev I."/>
        </authorList>
    </citation>
    <scope>NUCLEOTIDE SEQUENCE</scope>
    <source>
        <strain evidence="4">CBS 473.64</strain>
    </source>
</reference>
<dbReference type="GO" id="GO:0005737">
    <property type="term" value="C:cytoplasm"/>
    <property type="evidence" value="ECO:0007669"/>
    <property type="project" value="UniProtKB-ARBA"/>
</dbReference>
<dbReference type="EMBL" id="MU006785">
    <property type="protein sequence ID" value="KAF2640322.1"/>
    <property type="molecule type" value="Genomic_DNA"/>
</dbReference>
<dbReference type="Gene3D" id="2.60.40.150">
    <property type="entry name" value="C2 domain"/>
    <property type="match status" value="2"/>
</dbReference>
<dbReference type="CDD" id="cd00030">
    <property type="entry name" value="C2"/>
    <property type="match status" value="1"/>
</dbReference>
<protein>
    <recommendedName>
        <fullName evidence="3">C2 domain-containing protein</fullName>
    </recommendedName>
</protein>
<name>A0A6A6RZE7_9PLEO</name>
<keyword evidence="5" id="KW-1185">Reference proteome</keyword>
<keyword evidence="2" id="KW-1133">Transmembrane helix</keyword>
<dbReference type="Proteomes" id="UP000799753">
    <property type="component" value="Unassembled WGS sequence"/>
</dbReference>
<keyword evidence="2" id="KW-0472">Membrane</keyword>
<dbReference type="AlphaFoldDB" id="A0A6A6RZE7"/>
<keyword evidence="1" id="KW-0812">Transmembrane</keyword>
<organism evidence="4 5">
    <name type="scientific">Massarina eburnea CBS 473.64</name>
    <dbReference type="NCBI Taxonomy" id="1395130"/>
    <lineage>
        <taxon>Eukaryota</taxon>
        <taxon>Fungi</taxon>
        <taxon>Dikarya</taxon>
        <taxon>Ascomycota</taxon>
        <taxon>Pezizomycotina</taxon>
        <taxon>Dothideomycetes</taxon>
        <taxon>Pleosporomycetidae</taxon>
        <taxon>Pleosporales</taxon>
        <taxon>Massarineae</taxon>
        <taxon>Massarinaceae</taxon>
        <taxon>Massarina</taxon>
    </lineage>
</organism>
<accession>A0A6A6RZE7</accession>
<dbReference type="OrthoDB" id="1029639at2759"/>
<dbReference type="SUPFAM" id="SSF49562">
    <property type="entry name" value="C2 domain (Calcium/lipid-binding domain, CaLB)"/>
    <property type="match status" value="2"/>
</dbReference>
<gene>
    <name evidence="4" type="ORF">P280DRAFT_470008</name>
</gene>
<dbReference type="Pfam" id="PF00168">
    <property type="entry name" value="C2"/>
    <property type="match status" value="2"/>
</dbReference>
<dbReference type="Pfam" id="PF17047">
    <property type="entry name" value="SMP_LBD"/>
    <property type="match status" value="1"/>
</dbReference>
<dbReference type="InterPro" id="IPR051634">
    <property type="entry name" value="Extended_Synaptotagmin"/>
</dbReference>
<dbReference type="InterPro" id="IPR000008">
    <property type="entry name" value="C2_dom"/>
</dbReference>
<proteinExistence type="predicted"/>
<feature type="domain" description="C2" evidence="3">
    <location>
        <begin position="77"/>
        <end position="212"/>
    </location>
</feature>
<evidence type="ECO:0000259" key="3">
    <source>
        <dbReference type="PROSITE" id="PS50004"/>
    </source>
</evidence>
<dbReference type="InterPro" id="IPR039010">
    <property type="entry name" value="Synaptotagmin_SMP"/>
</dbReference>
<evidence type="ECO:0000313" key="4">
    <source>
        <dbReference type="EMBL" id="KAF2640322.1"/>
    </source>
</evidence>
<dbReference type="PROSITE" id="PS50004">
    <property type="entry name" value="C2"/>
    <property type="match status" value="1"/>
</dbReference>
<dbReference type="SMART" id="SM00239">
    <property type="entry name" value="C2"/>
    <property type="match status" value="2"/>
</dbReference>
<dbReference type="PANTHER" id="PTHR45761:SF1">
    <property type="entry name" value="EXTENDED SYNAPTOTAGMIN-LIKE PROTEIN 2, ISOFORM C"/>
    <property type="match status" value="1"/>
</dbReference>
<sequence>MCPKIGIERVHLRGRLSVLLGPLTNVIPLIGAAQVAFINPPELTLDFTDAADIADCFLISKIVRKTIIEIVGGMAVLPNRFLVKLDNANDFFKTYVPYHGVLRVTVEKATGVTGPKKNGAKGLLAKIVKDVPDCYCKVKVGTTTEWRTTTKKNNYEPAWNETHDFLVSDYEQAIELNVQDDDIGGDDDVGVGSISVKDILLGGGTKEIALTHNGEHTDGRLTVHAKFLNLVNNTSSLDEGAEDDQFVGLATVLVASALNLQGQHEELRPSVKVSWAGKNFRTAILKYAPGSDIFNPAFDQAFTIPITKSMVENPEQFKIALLDKEEETGSAEVPFEQVRNAEYATVAEAYDVGSGSSVRVSISLRGLEFAE</sequence>
<dbReference type="PANTHER" id="PTHR45761">
    <property type="entry name" value="EXTENDED SYNAPTOTAGMIN-LIKE PROTEIN 2, ISOFORM C"/>
    <property type="match status" value="1"/>
</dbReference>
<evidence type="ECO:0000313" key="5">
    <source>
        <dbReference type="Proteomes" id="UP000799753"/>
    </source>
</evidence>